<evidence type="ECO:0008006" key="4">
    <source>
        <dbReference type="Google" id="ProtNLM"/>
    </source>
</evidence>
<dbReference type="GO" id="GO:0005634">
    <property type="term" value="C:nucleus"/>
    <property type="evidence" value="ECO:0007669"/>
    <property type="project" value="TreeGrafter"/>
</dbReference>
<reference evidence="2" key="4">
    <citation type="submission" date="2019-03" db="UniProtKB">
        <authorList>
            <consortium name="EnsemblPlants"/>
        </authorList>
    </citation>
    <scope>IDENTIFICATION</scope>
</reference>
<accession>A0A453S5M4</accession>
<dbReference type="Gramene" id="AET7Gv20820300.7">
    <property type="protein sequence ID" value="AET7Gv20820300.7"/>
    <property type="gene ID" value="AET7Gv20820300"/>
</dbReference>
<dbReference type="GO" id="GO:0048024">
    <property type="term" value="P:regulation of mRNA splicing, via spliceosome"/>
    <property type="evidence" value="ECO:0007669"/>
    <property type="project" value="TreeGrafter"/>
</dbReference>
<dbReference type="GO" id="GO:0003729">
    <property type="term" value="F:mRNA binding"/>
    <property type="evidence" value="ECO:0007669"/>
    <property type="project" value="TreeGrafter"/>
</dbReference>
<evidence type="ECO:0000313" key="2">
    <source>
        <dbReference type="EnsemblPlants" id="AET7Gv20820300.7"/>
    </source>
</evidence>
<dbReference type="PANTHER" id="PTHR11208:SF98">
    <property type="entry name" value="RNA-BINDING KH DOMAIN-CONTAINING PROTEIN"/>
    <property type="match status" value="1"/>
</dbReference>
<proteinExistence type="predicted"/>
<dbReference type="Gene3D" id="3.30.1370.10">
    <property type="entry name" value="K Homology domain, type 1"/>
    <property type="match status" value="1"/>
</dbReference>
<organism evidence="2 3">
    <name type="scientific">Aegilops tauschii subsp. strangulata</name>
    <name type="common">Goatgrass</name>
    <dbReference type="NCBI Taxonomy" id="200361"/>
    <lineage>
        <taxon>Eukaryota</taxon>
        <taxon>Viridiplantae</taxon>
        <taxon>Streptophyta</taxon>
        <taxon>Embryophyta</taxon>
        <taxon>Tracheophyta</taxon>
        <taxon>Spermatophyta</taxon>
        <taxon>Magnoliopsida</taxon>
        <taxon>Liliopsida</taxon>
        <taxon>Poales</taxon>
        <taxon>Poaceae</taxon>
        <taxon>BOP clade</taxon>
        <taxon>Pooideae</taxon>
        <taxon>Triticodae</taxon>
        <taxon>Triticeae</taxon>
        <taxon>Triticinae</taxon>
        <taxon>Aegilops</taxon>
    </lineage>
</organism>
<feature type="compositionally biased region" description="Basic and acidic residues" evidence="1">
    <location>
        <begin position="65"/>
        <end position="75"/>
    </location>
</feature>
<reference evidence="3" key="2">
    <citation type="journal article" date="2017" name="Nat. Plants">
        <title>The Aegilops tauschii genome reveals multiple impacts of transposons.</title>
        <authorList>
            <person name="Zhao G."/>
            <person name="Zou C."/>
            <person name="Li K."/>
            <person name="Wang K."/>
            <person name="Li T."/>
            <person name="Gao L."/>
            <person name="Zhang X."/>
            <person name="Wang H."/>
            <person name="Yang Z."/>
            <person name="Liu X."/>
            <person name="Jiang W."/>
            <person name="Mao L."/>
            <person name="Kong X."/>
            <person name="Jiao Y."/>
            <person name="Jia J."/>
        </authorList>
    </citation>
    <scope>NUCLEOTIDE SEQUENCE [LARGE SCALE GENOMIC DNA]</scope>
    <source>
        <strain evidence="3">cv. AL8/78</strain>
    </source>
</reference>
<reference evidence="2" key="3">
    <citation type="journal article" date="2017" name="Nature">
        <title>Genome sequence of the progenitor of the wheat D genome Aegilops tauschii.</title>
        <authorList>
            <person name="Luo M.C."/>
            <person name="Gu Y.Q."/>
            <person name="Puiu D."/>
            <person name="Wang H."/>
            <person name="Twardziok S.O."/>
            <person name="Deal K.R."/>
            <person name="Huo N."/>
            <person name="Zhu T."/>
            <person name="Wang L."/>
            <person name="Wang Y."/>
            <person name="McGuire P.E."/>
            <person name="Liu S."/>
            <person name="Long H."/>
            <person name="Ramasamy R.K."/>
            <person name="Rodriguez J.C."/>
            <person name="Van S.L."/>
            <person name="Yuan L."/>
            <person name="Wang Z."/>
            <person name="Xia Z."/>
            <person name="Xiao L."/>
            <person name="Anderson O.D."/>
            <person name="Ouyang S."/>
            <person name="Liang Y."/>
            <person name="Zimin A.V."/>
            <person name="Pertea G."/>
            <person name="Qi P."/>
            <person name="Bennetzen J.L."/>
            <person name="Dai X."/>
            <person name="Dawson M.W."/>
            <person name="Muller H.G."/>
            <person name="Kugler K."/>
            <person name="Rivarola-Duarte L."/>
            <person name="Spannagl M."/>
            <person name="Mayer K.F.X."/>
            <person name="Lu F.H."/>
            <person name="Bevan M.W."/>
            <person name="Leroy P."/>
            <person name="Li P."/>
            <person name="You F.M."/>
            <person name="Sun Q."/>
            <person name="Liu Z."/>
            <person name="Lyons E."/>
            <person name="Wicker T."/>
            <person name="Salzberg S.L."/>
            <person name="Devos K.M."/>
            <person name="Dvorak J."/>
        </authorList>
    </citation>
    <scope>NUCLEOTIDE SEQUENCE [LARGE SCALE GENOMIC DNA]</scope>
    <source>
        <strain evidence="2">cv. AL8/78</strain>
    </source>
</reference>
<dbReference type="AlphaFoldDB" id="A0A453S5M4"/>
<dbReference type="InterPro" id="IPR045071">
    <property type="entry name" value="BBP-like"/>
</dbReference>
<dbReference type="EnsemblPlants" id="AET7Gv20820300.7">
    <property type="protein sequence ID" value="AET7Gv20820300.7"/>
    <property type="gene ID" value="AET7Gv20820300"/>
</dbReference>
<dbReference type="InterPro" id="IPR036612">
    <property type="entry name" value="KH_dom_type_1_sf"/>
</dbReference>
<reference evidence="3" key="1">
    <citation type="journal article" date="2014" name="Science">
        <title>Ancient hybridizations among the ancestral genomes of bread wheat.</title>
        <authorList>
            <consortium name="International Wheat Genome Sequencing Consortium,"/>
            <person name="Marcussen T."/>
            <person name="Sandve S.R."/>
            <person name="Heier L."/>
            <person name="Spannagl M."/>
            <person name="Pfeifer M."/>
            <person name="Jakobsen K.S."/>
            <person name="Wulff B.B."/>
            <person name="Steuernagel B."/>
            <person name="Mayer K.F."/>
            <person name="Olsen O.A."/>
        </authorList>
    </citation>
    <scope>NUCLEOTIDE SEQUENCE [LARGE SCALE GENOMIC DNA]</scope>
    <source>
        <strain evidence="3">cv. AL8/78</strain>
    </source>
</reference>
<protein>
    <recommendedName>
        <fullName evidence="4">Splicing factor 1 helix-hairpin domain-containing protein</fullName>
    </recommendedName>
</protein>
<dbReference type="Proteomes" id="UP000015105">
    <property type="component" value="Chromosome 7D"/>
</dbReference>
<feature type="region of interest" description="Disordered" evidence="1">
    <location>
        <begin position="1"/>
        <end position="40"/>
    </location>
</feature>
<sequence length="212" mass="23164">RRRRPGSAQGETMAAKLEQSSPARQPKPTMSPSLPPKLSMFGAKAGFVIPKNKIPGSMIIRKVEAPTVPKEENPKPLKRNTKWGPDLTSDPAVRKAKALAYQTRVEQITKELTSGALVIGGNEGSLITVKGSSSDGVDNPKENEGKIKLLELEKREIIGEILQLNPAYKAPDDYKPLLKETKIPLPTEAHPGQNIIGILIGPERNTQKRLQE</sequence>
<dbReference type="PANTHER" id="PTHR11208">
    <property type="entry name" value="RNA-BINDING PROTEIN RELATED"/>
    <property type="match status" value="1"/>
</dbReference>
<evidence type="ECO:0000256" key="1">
    <source>
        <dbReference type="SAM" id="MobiDB-lite"/>
    </source>
</evidence>
<feature type="region of interest" description="Disordered" evidence="1">
    <location>
        <begin position="65"/>
        <end position="89"/>
    </location>
</feature>
<keyword evidence="3" id="KW-1185">Reference proteome</keyword>
<reference evidence="2" key="5">
    <citation type="journal article" date="2021" name="G3 (Bethesda)">
        <title>Aegilops tauschii genome assembly Aet v5.0 features greater sequence contiguity and improved annotation.</title>
        <authorList>
            <person name="Wang L."/>
            <person name="Zhu T."/>
            <person name="Rodriguez J.C."/>
            <person name="Deal K.R."/>
            <person name="Dubcovsky J."/>
            <person name="McGuire P.E."/>
            <person name="Lux T."/>
            <person name="Spannagl M."/>
            <person name="Mayer K.F.X."/>
            <person name="Baldrich P."/>
            <person name="Meyers B.C."/>
            <person name="Huo N."/>
            <person name="Gu Y.Q."/>
            <person name="Zhou H."/>
            <person name="Devos K.M."/>
            <person name="Bennetzen J.L."/>
            <person name="Unver T."/>
            <person name="Budak H."/>
            <person name="Gulick P.J."/>
            <person name="Galiba G."/>
            <person name="Kalapos B."/>
            <person name="Nelson D.R."/>
            <person name="Li P."/>
            <person name="You F.M."/>
            <person name="Luo M.C."/>
            <person name="Dvorak J."/>
        </authorList>
    </citation>
    <scope>NUCLEOTIDE SEQUENCE [LARGE SCALE GENOMIC DNA]</scope>
    <source>
        <strain evidence="2">cv. AL8/78</strain>
    </source>
</reference>
<name>A0A453S5M4_AEGTS</name>
<evidence type="ECO:0000313" key="3">
    <source>
        <dbReference type="Proteomes" id="UP000015105"/>
    </source>
</evidence>
<feature type="compositionally biased region" description="Polar residues" evidence="1">
    <location>
        <begin position="18"/>
        <end position="32"/>
    </location>
</feature>